<dbReference type="OrthoDB" id="3063542at2759"/>
<keyword evidence="5" id="KW-1185">Reference proteome</keyword>
<dbReference type="Proteomes" id="UP000620124">
    <property type="component" value="Unassembled WGS sequence"/>
</dbReference>
<gene>
    <name evidence="4" type="ORF">MVEN_00261900</name>
</gene>
<keyword evidence="2" id="KW-1133">Transmembrane helix</keyword>
<keyword evidence="2" id="KW-0812">Transmembrane</keyword>
<protein>
    <submittedName>
        <fullName evidence="4">Uncharacterized protein</fullName>
    </submittedName>
</protein>
<reference evidence="4" key="1">
    <citation type="submission" date="2020-05" db="EMBL/GenBank/DDBJ databases">
        <title>Mycena genomes resolve the evolution of fungal bioluminescence.</title>
        <authorList>
            <person name="Tsai I.J."/>
        </authorList>
    </citation>
    <scope>NUCLEOTIDE SEQUENCE</scope>
    <source>
        <strain evidence="4">CCC161011</strain>
    </source>
</reference>
<keyword evidence="3" id="KW-0732">Signal</keyword>
<dbReference type="PANTHER" id="PTHR16861">
    <property type="entry name" value="GLYCOPROTEIN 38"/>
    <property type="match status" value="1"/>
</dbReference>
<feature type="chain" id="PRO_5034765887" evidence="3">
    <location>
        <begin position="39"/>
        <end position="483"/>
    </location>
</feature>
<feature type="transmembrane region" description="Helical" evidence="2">
    <location>
        <begin position="355"/>
        <end position="379"/>
    </location>
</feature>
<dbReference type="PANTHER" id="PTHR16861:SF4">
    <property type="entry name" value="SH3 DOMAIN PROTEIN (AFU_ORTHOLOGUE AFUA_1G13610)"/>
    <property type="match status" value="1"/>
</dbReference>
<sequence length="483" mass="51009">MGPPHSFITSPLTASTRAINLFVLLLCTLLLLPSAVNGAITNTTIDDADSSHFTFTGGWTAVSPSSPCDFCSSKPDASQTFGGTWHDGNYRTGASETTTGSFTFTGSAVYIFGIDQAQSQPDIAFTLGSTQSVHHYTGTEQFVYNALFFSATGLAADQQHTVNWIFNIDQTTGVGVQAALFDYAIVTSGTEDLAPAPNPQTGLSPPPLPPPPHRHLRAKPQTRRVYLFLSLPTVCLTCNQNPKPLFPVSTLILLAAAGILTFFSSSSSSSKSIPNGQQLAGDQSSSSGTAIASQPKASSSTSTAPERQFFSVRLSTSPGVSSGAITSPAPDPAPAPDPDPNPESATSAPHHPSNLGAILGAVLGALALAVLALVVFLLCRHRRRLRAREDDERRAAGLPPAPPGMRRVRGRPVLQPYFVEERPPAPDVAGNVFVTGGVCDGVECQCRRRNGHGHGHGHAPRRDRRGARVHGHWHWGAAGPIPR</sequence>
<evidence type="ECO:0000313" key="5">
    <source>
        <dbReference type="Proteomes" id="UP000620124"/>
    </source>
</evidence>
<organism evidence="4 5">
    <name type="scientific">Mycena venus</name>
    <dbReference type="NCBI Taxonomy" id="2733690"/>
    <lineage>
        <taxon>Eukaryota</taxon>
        <taxon>Fungi</taxon>
        <taxon>Dikarya</taxon>
        <taxon>Basidiomycota</taxon>
        <taxon>Agaricomycotina</taxon>
        <taxon>Agaricomycetes</taxon>
        <taxon>Agaricomycetidae</taxon>
        <taxon>Agaricales</taxon>
        <taxon>Marasmiineae</taxon>
        <taxon>Mycenaceae</taxon>
        <taxon>Mycena</taxon>
    </lineage>
</organism>
<feature type="region of interest" description="Disordered" evidence="1">
    <location>
        <begin position="268"/>
        <end position="350"/>
    </location>
</feature>
<evidence type="ECO:0000313" key="4">
    <source>
        <dbReference type="EMBL" id="KAF7369336.1"/>
    </source>
</evidence>
<feature type="signal peptide" evidence="3">
    <location>
        <begin position="1"/>
        <end position="38"/>
    </location>
</feature>
<name>A0A8H6Z3T0_9AGAR</name>
<dbReference type="AlphaFoldDB" id="A0A8H6Z3T0"/>
<feature type="compositionally biased region" description="Polar residues" evidence="1">
    <location>
        <begin position="273"/>
        <end position="305"/>
    </location>
</feature>
<feature type="region of interest" description="Disordered" evidence="1">
    <location>
        <begin position="194"/>
        <end position="216"/>
    </location>
</feature>
<feature type="compositionally biased region" description="Polar residues" evidence="1">
    <location>
        <begin position="313"/>
        <end position="325"/>
    </location>
</feature>
<feature type="compositionally biased region" description="Basic residues" evidence="1">
    <location>
        <begin position="449"/>
        <end position="473"/>
    </location>
</feature>
<feature type="region of interest" description="Disordered" evidence="1">
    <location>
        <begin position="388"/>
        <end position="408"/>
    </location>
</feature>
<evidence type="ECO:0000256" key="3">
    <source>
        <dbReference type="SAM" id="SignalP"/>
    </source>
</evidence>
<dbReference type="EMBL" id="JACAZI010000002">
    <property type="protein sequence ID" value="KAF7369336.1"/>
    <property type="molecule type" value="Genomic_DNA"/>
</dbReference>
<evidence type="ECO:0000256" key="1">
    <source>
        <dbReference type="SAM" id="MobiDB-lite"/>
    </source>
</evidence>
<feature type="region of interest" description="Disordered" evidence="1">
    <location>
        <begin position="449"/>
        <end position="483"/>
    </location>
</feature>
<comment type="caution">
    <text evidence="4">The sequence shown here is derived from an EMBL/GenBank/DDBJ whole genome shotgun (WGS) entry which is preliminary data.</text>
</comment>
<evidence type="ECO:0000256" key="2">
    <source>
        <dbReference type="SAM" id="Phobius"/>
    </source>
</evidence>
<feature type="compositionally biased region" description="Pro residues" evidence="1">
    <location>
        <begin position="329"/>
        <end position="341"/>
    </location>
</feature>
<keyword evidence="2" id="KW-0472">Membrane</keyword>
<accession>A0A8H6Z3T0</accession>
<proteinExistence type="predicted"/>